<dbReference type="InterPro" id="IPR051200">
    <property type="entry name" value="Host-pathogen_enzymatic-act"/>
</dbReference>
<proteinExistence type="predicted"/>
<dbReference type="SUPFAM" id="SSF51004">
    <property type="entry name" value="C-terminal (heme d1) domain of cytochrome cd1-nitrite reductase"/>
    <property type="match status" value="1"/>
</dbReference>
<dbReference type="InterPro" id="IPR015943">
    <property type="entry name" value="WD40/YVTN_repeat-like_dom_sf"/>
</dbReference>
<dbReference type="Gene3D" id="2.130.10.10">
    <property type="entry name" value="YVTN repeat-like/Quinoprotein amine dehydrogenase"/>
    <property type="match status" value="1"/>
</dbReference>
<dbReference type="PANTHER" id="PTHR47197">
    <property type="entry name" value="PROTEIN NIRF"/>
    <property type="match status" value="1"/>
</dbReference>
<organism evidence="2 3">
    <name type="scientific">Rohdeia mirabilis</name>
    <dbReference type="NCBI Taxonomy" id="2528008"/>
    <lineage>
        <taxon>Bacteria</taxon>
        <taxon>Pseudomonadati</taxon>
        <taxon>Planctomycetota</taxon>
        <taxon>Planctomycetia</taxon>
        <taxon>Planctomycetia incertae sedis</taxon>
        <taxon>Rohdeia</taxon>
    </lineage>
</organism>
<feature type="chain" id="PRO_5021904050" description="SbsA Ig-like domain-containing protein" evidence="1">
    <location>
        <begin position="39"/>
        <end position="1079"/>
    </location>
</feature>
<dbReference type="AlphaFoldDB" id="A0A518D1I6"/>
<dbReference type="InterPro" id="IPR011048">
    <property type="entry name" value="Haem_d1_sf"/>
</dbReference>
<evidence type="ECO:0000313" key="2">
    <source>
        <dbReference type="EMBL" id="QDU85348.1"/>
    </source>
</evidence>
<name>A0A518D1I6_9BACT</name>
<dbReference type="EMBL" id="CP036290">
    <property type="protein sequence ID" value="QDU85348.1"/>
    <property type="molecule type" value="Genomic_DNA"/>
</dbReference>
<feature type="signal peptide" evidence="1">
    <location>
        <begin position="1"/>
        <end position="38"/>
    </location>
</feature>
<dbReference type="PANTHER" id="PTHR47197:SF3">
    <property type="entry name" value="DIHYDRO-HEME D1 DEHYDROGENASE"/>
    <property type="match status" value="1"/>
</dbReference>
<gene>
    <name evidence="2" type="ORF">Pla163_24760</name>
</gene>
<dbReference type="Proteomes" id="UP000319342">
    <property type="component" value="Chromosome"/>
</dbReference>
<reference evidence="2 3" key="1">
    <citation type="submission" date="2019-02" db="EMBL/GenBank/DDBJ databases">
        <title>Deep-cultivation of Planctomycetes and their phenomic and genomic characterization uncovers novel biology.</title>
        <authorList>
            <person name="Wiegand S."/>
            <person name="Jogler M."/>
            <person name="Boedeker C."/>
            <person name="Pinto D."/>
            <person name="Vollmers J."/>
            <person name="Rivas-Marin E."/>
            <person name="Kohn T."/>
            <person name="Peeters S.H."/>
            <person name="Heuer A."/>
            <person name="Rast P."/>
            <person name="Oberbeckmann S."/>
            <person name="Bunk B."/>
            <person name="Jeske O."/>
            <person name="Meyerdierks A."/>
            <person name="Storesund J.E."/>
            <person name="Kallscheuer N."/>
            <person name="Luecker S."/>
            <person name="Lage O.M."/>
            <person name="Pohl T."/>
            <person name="Merkel B.J."/>
            <person name="Hornburger P."/>
            <person name="Mueller R.-W."/>
            <person name="Bruemmer F."/>
            <person name="Labrenz M."/>
            <person name="Spormann A.M."/>
            <person name="Op den Camp H."/>
            <person name="Overmann J."/>
            <person name="Amann R."/>
            <person name="Jetten M.S.M."/>
            <person name="Mascher T."/>
            <person name="Medema M.H."/>
            <person name="Devos D.P."/>
            <person name="Kaster A.-K."/>
            <person name="Ovreas L."/>
            <person name="Rohde M."/>
            <person name="Galperin M.Y."/>
            <person name="Jogler C."/>
        </authorList>
    </citation>
    <scope>NUCLEOTIDE SEQUENCE [LARGE SCALE GENOMIC DNA]</scope>
    <source>
        <strain evidence="2 3">Pla163</strain>
    </source>
</reference>
<keyword evidence="1" id="KW-0732">Signal</keyword>
<protein>
    <recommendedName>
        <fullName evidence="4">SbsA Ig-like domain-containing protein</fullName>
    </recommendedName>
</protein>
<sequence length="1079" mass="112740" precursor="true">MSQTLATTVNTPRRTFPAAGRRALATCALLAGSLAASCGGGSSASDGGSSGIGGGTGQTFVIAEVTNGFGALLPHTTFRIDPTTDQPTTQIMTLRSVDDIYENVRLDNPILPSPTWNPAARLPNGLPGNHYVAVRMNKPISAASVFDLTPAGAANSFLSGTLQVVGVDGATGIRTPVQGRAFVVGDDGTGQMVAMTPSRTVQTSGLHELENWVGLVGGVPTALVPDGQGYPGTGTPFSGANTLLTDGVFVFVADDDGDLSDFDTFPAGLQIRIDIGTGVRARDNDFLNTPAVASSTVGPDTVLPRVASQQVGLDLLPNITPGNGLEQVDPSTTVSVEFTEPVQPAELGSYDLVENFFEFGSAVSMSFGPQDFLTSVQYKVRPASAYDLTRYEIIPAYPFPGTGPASNSCDEFSRVDLVVGGERVKDTAGNPSNREDSTFFVAGEGRVITNAPVMPDVIYVGRSSPVAVSIIDIGGFGGGTGSPTFDAGNPWKTGNSRFPLNPNVANGSQLVPPLAPGTCTFNGGSSGALTATRNSALSEVLAGSPVIESIADMAVGFSLDVVFNNSPPPFGCQAGNPNACATLGLKNPAAVIQPPTTRPPVPGETSTVPNGAPNPISWAPHPNPPPITFPPLCISPFLGAREPTSIENTLIITTPSPNGVVPNNLAPNGNPLGNPGALIPPSGLWTTDQYVYFQGPSLANPSIPCKTYGYRQQIGHFLYVADRLRGEVVVFNSNRMTVVDRIKVTDPTNMAMSPNLDVLAVTNRIADQVTFIDILPTSTSFNTVIKTVDVGNEPVSIAWQPENEDILVCNRADSSLSIIRAFDLEVRKTVSGAINRPVDVVVGPRQVNGLGLSRNTYFAYIANEDGTISIFESGPDGVGGWGPDNLLGNATQTFSSPSKILLDRTFLDGAVWIAHRNPINTQSQLPKGTSEGALSQLRVTSAVFGQIPVTAIVNLTSRQLDLEVVLSVGEESLSGVPVDLAFDCMMNVSSAQANPTTSFSAPGVAAPVNGKGWYRVLPGPTFIPASTPTFLFAAIPNSSSVDVFRVQSGLTRVDANVEQPGLQSIPLTGASVLCDYWRQ</sequence>
<evidence type="ECO:0008006" key="4">
    <source>
        <dbReference type="Google" id="ProtNLM"/>
    </source>
</evidence>
<evidence type="ECO:0000256" key="1">
    <source>
        <dbReference type="SAM" id="SignalP"/>
    </source>
</evidence>
<accession>A0A518D1I6</accession>
<evidence type="ECO:0000313" key="3">
    <source>
        <dbReference type="Proteomes" id="UP000319342"/>
    </source>
</evidence>
<keyword evidence="3" id="KW-1185">Reference proteome</keyword>